<evidence type="ECO:0000256" key="5">
    <source>
        <dbReference type="ARBA" id="ARBA00022808"/>
    </source>
</evidence>
<dbReference type="Pfam" id="PF17392">
    <property type="entry name" value="Urocanase_C"/>
    <property type="match status" value="1"/>
</dbReference>
<dbReference type="NCBIfam" id="NF003820">
    <property type="entry name" value="PRK05414.1"/>
    <property type="match status" value="1"/>
</dbReference>
<feature type="domain" description="Urocanase N-terminal" evidence="11">
    <location>
        <begin position="1"/>
        <end position="108"/>
    </location>
</feature>
<keyword evidence="7" id="KW-0456">Lyase</keyword>
<comment type="similarity">
    <text evidence="3">Belongs to the urocanase family.</text>
</comment>
<comment type="cofactor">
    <cofactor evidence="1">
        <name>NAD(+)</name>
        <dbReference type="ChEBI" id="CHEBI:57540"/>
    </cofactor>
</comment>
<dbReference type="Pfam" id="PF01175">
    <property type="entry name" value="Urocanase"/>
    <property type="match status" value="1"/>
</dbReference>
<evidence type="ECO:0000256" key="7">
    <source>
        <dbReference type="ARBA" id="ARBA00023239"/>
    </source>
</evidence>
<proteinExistence type="inferred from homology"/>
<dbReference type="InterPro" id="IPR035085">
    <property type="entry name" value="Urocanase_Rossmann-like"/>
</dbReference>
<dbReference type="AlphaFoldDB" id="A0A381RKT7"/>
<evidence type="ECO:0000259" key="11">
    <source>
        <dbReference type="Pfam" id="PF17391"/>
    </source>
</evidence>
<feature type="domain" description="Urocanase C-terminal" evidence="12">
    <location>
        <begin position="335"/>
        <end position="538"/>
    </location>
</feature>
<accession>A0A381RKT7</accession>
<keyword evidence="5" id="KW-0369">Histidine metabolism</keyword>
<evidence type="ECO:0000256" key="8">
    <source>
        <dbReference type="ARBA" id="ARBA00031640"/>
    </source>
</evidence>
<keyword evidence="6" id="KW-0520">NAD</keyword>
<dbReference type="EMBL" id="UINC01001830">
    <property type="protein sequence ID" value="SUZ89663.1"/>
    <property type="molecule type" value="Genomic_DNA"/>
</dbReference>
<evidence type="ECO:0000256" key="6">
    <source>
        <dbReference type="ARBA" id="ARBA00023027"/>
    </source>
</evidence>
<dbReference type="Gene3D" id="3.40.50.10730">
    <property type="entry name" value="Urocanase like domains"/>
    <property type="match status" value="1"/>
</dbReference>
<dbReference type="PIRSF" id="PIRSF001423">
    <property type="entry name" value="Urocanate_hydrat"/>
    <property type="match status" value="1"/>
</dbReference>
<evidence type="ECO:0000256" key="1">
    <source>
        <dbReference type="ARBA" id="ARBA00001911"/>
    </source>
</evidence>
<name>A0A381RKT7_9ZZZZ</name>
<evidence type="ECO:0000256" key="2">
    <source>
        <dbReference type="ARBA" id="ARBA00004794"/>
    </source>
</evidence>
<gene>
    <name evidence="13" type="ORF">METZ01_LOCUS42517</name>
</gene>
<feature type="domain" description="Urocanase Rossmann-like" evidence="10">
    <location>
        <begin position="111"/>
        <end position="329"/>
    </location>
</feature>
<dbReference type="InterPro" id="IPR055351">
    <property type="entry name" value="Urocanase"/>
</dbReference>
<dbReference type="InterPro" id="IPR035401">
    <property type="entry name" value="Urocanase_C"/>
</dbReference>
<dbReference type="EC" id="4.2.1.49" evidence="4"/>
<evidence type="ECO:0000256" key="3">
    <source>
        <dbReference type="ARBA" id="ARBA00007578"/>
    </source>
</evidence>
<evidence type="ECO:0000256" key="9">
    <source>
        <dbReference type="ARBA" id="ARBA00047623"/>
    </source>
</evidence>
<protein>
    <recommendedName>
        <fullName evidence="4">urocanate hydratase</fullName>
        <ecNumber evidence="4">4.2.1.49</ecNumber>
    </recommendedName>
    <alternativeName>
        <fullName evidence="8">Imidazolonepropionate hydrolase</fullName>
    </alternativeName>
</protein>
<comment type="catalytic activity">
    <reaction evidence="9">
        <text>4-imidazolone-5-propanoate = trans-urocanate + H2O</text>
        <dbReference type="Rhea" id="RHEA:13101"/>
        <dbReference type="ChEBI" id="CHEBI:15377"/>
        <dbReference type="ChEBI" id="CHEBI:17771"/>
        <dbReference type="ChEBI" id="CHEBI:77893"/>
        <dbReference type="EC" id="4.2.1.49"/>
    </reaction>
</comment>
<evidence type="ECO:0000259" key="10">
    <source>
        <dbReference type="Pfam" id="PF01175"/>
    </source>
</evidence>
<evidence type="ECO:0000259" key="12">
    <source>
        <dbReference type="Pfam" id="PF17392"/>
    </source>
</evidence>
<dbReference type="Gene3D" id="3.40.1770.10">
    <property type="entry name" value="Urocanase superfamily"/>
    <property type="match status" value="2"/>
</dbReference>
<dbReference type="PROSITE" id="PS01233">
    <property type="entry name" value="UROCANASE"/>
    <property type="match status" value="1"/>
</dbReference>
<dbReference type="HAMAP" id="MF_00577">
    <property type="entry name" value="HutU"/>
    <property type="match status" value="1"/>
</dbReference>
<dbReference type="GO" id="GO:0019557">
    <property type="term" value="P:L-histidine catabolic process to glutamate and formate"/>
    <property type="evidence" value="ECO:0007669"/>
    <property type="project" value="UniProtKB-UniPathway"/>
</dbReference>
<reference evidence="13" key="1">
    <citation type="submission" date="2018-05" db="EMBL/GenBank/DDBJ databases">
        <authorList>
            <person name="Lanie J.A."/>
            <person name="Ng W.-L."/>
            <person name="Kazmierczak K.M."/>
            <person name="Andrzejewski T.M."/>
            <person name="Davidsen T.M."/>
            <person name="Wayne K.J."/>
            <person name="Tettelin H."/>
            <person name="Glass J.I."/>
            <person name="Rusch D."/>
            <person name="Podicherti R."/>
            <person name="Tsui H.-C.T."/>
            <person name="Winkler M.E."/>
        </authorList>
    </citation>
    <scope>NUCLEOTIDE SEQUENCE</scope>
</reference>
<dbReference type="InterPro" id="IPR023636">
    <property type="entry name" value="Urocanase_CS"/>
</dbReference>
<dbReference type="InterPro" id="IPR035400">
    <property type="entry name" value="Urocanase_N"/>
</dbReference>
<sequence length="569" mass="62207">MLMIQNNLDAAVAQFPHELVTYGANGAVFQNWAQYRLTMQYLSKMGEDQTLVMYSGHPLGLFPSSVDAPMAVVTNGMVVPNYSSQENYERMNALGVSQYGQMTAGSYMYIGPQGIVHGTTITILNAARKYLGRSSEEGLSGVIYVTSGLGGMSGAQAKAAVIAGAVCIVAEIDPKPANKRLEQGWLTELYSDLDSIVERAIEARANNEAVSLGYLGNIVDLLEHLIDVGLHPDIASDQTSLHNPWLGGYMPAGLSLGESLELLKNDPTEFKEKVQESLRRQVNAINVLNSKGTRFWDYGNAFLLEAGRAGADVILEDGRFRYPSYVEDIMGPMCFDYGFGPFRWVCCSGDASDLTETDRIAQEVLENLSSNCADEIRIQYLDNIRWISEAERHDLVVGSKARILYADENGRRSIARAFNEAISEGVISAPIVLGRDHHDVGGTDSPFRETSNIQDGSMFTADMSVQNFVGDSFRGATWVSLHNGGGVGWGEVINGGFGLVLDGSQDSQNRIDSMISWDVNNGLARRSWARSEGAEFAITRAMEANGKLEVTMPNMVEQKLLEGVFEHSR</sequence>
<dbReference type="SUPFAM" id="SSF111326">
    <property type="entry name" value="Urocanase"/>
    <property type="match status" value="1"/>
</dbReference>
<dbReference type="GO" id="GO:0019556">
    <property type="term" value="P:L-histidine catabolic process to glutamate and formamide"/>
    <property type="evidence" value="ECO:0007669"/>
    <property type="project" value="UniProtKB-UniPathway"/>
</dbReference>
<evidence type="ECO:0000313" key="13">
    <source>
        <dbReference type="EMBL" id="SUZ89663.1"/>
    </source>
</evidence>
<dbReference type="GO" id="GO:0016153">
    <property type="term" value="F:urocanate hydratase activity"/>
    <property type="evidence" value="ECO:0007669"/>
    <property type="project" value="UniProtKB-EC"/>
</dbReference>
<dbReference type="PANTHER" id="PTHR12216">
    <property type="entry name" value="UROCANATE HYDRATASE"/>
    <property type="match status" value="1"/>
</dbReference>
<dbReference type="UniPathway" id="UPA00379">
    <property type="reaction ID" value="UER00550"/>
</dbReference>
<dbReference type="InterPro" id="IPR038364">
    <property type="entry name" value="Urocanase_central_sf"/>
</dbReference>
<dbReference type="InterPro" id="IPR023637">
    <property type="entry name" value="Urocanase-like"/>
</dbReference>
<organism evidence="13">
    <name type="scientific">marine metagenome</name>
    <dbReference type="NCBI Taxonomy" id="408172"/>
    <lineage>
        <taxon>unclassified sequences</taxon>
        <taxon>metagenomes</taxon>
        <taxon>ecological metagenomes</taxon>
    </lineage>
</organism>
<dbReference type="PANTHER" id="PTHR12216:SF3">
    <property type="entry name" value="UROCANATE HYDRATASE"/>
    <property type="match status" value="1"/>
</dbReference>
<dbReference type="InterPro" id="IPR036190">
    <property type="entry name" value="Urocanase_sf"/>
</dbReference>
<dbReference type="Pfam" id="PF17391">
    <property type="entry name" value="Urocanase_N"/>
    <property type="match status" value="1"/>
</dbReference>
<evidence type="ECO:0000256" key="4">
    <source>
        <dbReference type="ARBA" id="ARBA00011992"/>
    </source>
</evidence>
<comment type="pathway">
    <text evidence="2">Amino-acid degradation; L-histidine degradation into L-glutamate; N-formimidoyl-L-glutamate from L-histidine: step 2/3.</text>
</comment>